<feature type="region of interest" description="Disordered" evidence="1">
    <location>
        <begin position="156"/>
        <end position="193"/>
    </location>
</feature>
<organism evidence="3 4">
    <name type="scientific">Sparus aurata</name>
    <name type="common">Gilthead sea bream</name>
    <dbReference type="NCBI Taxonomy" id="8175"/>
    <lineage>
        <taxon>Eukaryota</taxon>
        <taxon>Metazoa</taxon>
        <taxon>Chordata</taxon>
        <taxon>Craniata</taxon>
        <taxon>Vertebrata</taxon>
        <taxon>Euteleostomi</taxon>
        <taxon>Actinopterygii</taxon>
        <taxon>Neopterygii</taxon>
        <taxon>Teleostei</taxon>
        <taxon>Neoteleostei</taxon>
        <taxon>Acanthomorphata</taxon>
        <taxon>Eupercaria</taxon>
        <taxon>Spariformes</taxon>
        <taxon>Sparidae</taxon>
        <taxon>Sparus</taxon>
    </lineage>
</organism>
<evidence type="ECO:0000259" key="2">
    <source>
        <dbReference type="SMART" id="SM00382"/>
    </source>
</evidence>
<name>A0A671URX2_SPAAU</name>
<reference evidence="3" key="3">
    <citation type="submission" date="2025-09" db="UniProtKB">
        <authorList>
            <consortium name="Ensembl"/>
        </authorList>
    </citation>
    <scope>IDENTIFICATION</scope>
</reference>
<keyword evidence="4" id="KW-1185">Reference proteome</keyword>
<protein>
    <submittedName>
        <fullName evidence="3">ATPase family AAA domain containing 5b</fullName>
    </submittedName>
</protein>
<dbReference type="Ensembl" id="ENSSAUT00010017698.1">
    <property type="protein sequence ID" value="ENSSAUP00010016723.1"/>
    <property type="gene ID" value="ENSSAUG00010007668.1"/>
</dbReference>
<dbReference type="Gene3D" id="3.40.50.300">
    <property type="entry name" value="P-loop containing nucleotide triphosphate hydrolases"/>
    <property type="match status" value="1"/>
</dbReference>
<feature type="domain" description="AAA+ ATPase" evidence="2">
    <location>
        <begin position="359"/>
        <end position="579"/>
    </location>
</feature>
<feature type="region of interest" description="Disordered" evidence="1">
    <location>
        <begin position="797"/>
        <end position="823"/>
    </location>
</feature>
<proteinExistence type="predicted"/>
<dbReference type="SMART" id="SM00382">
    <property type="entry name" value="AAA"/>
    <property type="match status" value="1"/>
</dbReference>
<dbReference type="Pfam" id="PF00004">
    <property type="entry name" value="AAA"/>
    <property type="match status" value="1"/>
</dbReference>
<dbReference type="GO" id="GO:0003677">
    <property type="term" value="F:DNA binding"/>
    <property type="evidence" value="ECO:0007669"/>
    <property type="project" value="TreeGrafter"/>
</dbReference>
<dbReference type="FunCoup" id="A0A671URX2">
    <property type="interactions" value="1450"/>
</dbReference>
<evidence type="ECO:0000256" key="1">
    <source>
        <dbReference type="SAM" id="MobiDB-lite"/>
    </source>
</evidence>
<dbReference type="PANTHER" id="PTHR23389">
    <property type="entry name" value="CHROMOSOME TRANSMISSION FIDELITY FACTOR 18"/>
    <property type="match status" value="1"/>
</dbReference>
<dbReference type="AlphaFoldDB" id="A0A671URX2"/>
<dbReference type="GeneTree" id="ENSGT00940000153469"/>
<evidence type="ECO:0000313" key="3">
    <source>
        <dbReference type="Ensembl" id="ENSSAUP00010016723.1"/>
    </source>
</evidence>
<dbReference type="SUPFAM" id="SSF52540">
    <property type="entry name" value="P-loop containing nucleoside triphosphate hydrolases"/>
    <property type="match status" value="1"/>
</dbReference>
<feature type="compositionally biased region" description="Basic and acidic residues" evidence="1">
    <location>
        <begin position="320"/>
        <end position="334"/>
    </location>
</feature>
<dbReference type="Proteomes" id="UP000472265">
    <property type="component" value="Chromosome 1"/>
</dbReference>
<accession>A0A671URX2</accession>
<feature type="compositionally biased region" description="Polar residues" evidence="1">
    <location>
        <begin position="504"/>
        <end position="518"/>
    </location>
</feature>
<dbReference type="OMA" id="AVCVDYM"/>
<dbReference type="InterPro" id="IPR003959">
    <property type="entry name" value="ATPase_AAA_core"/>
</dbReference>
<feature type="region of interest" description="Disordered" evidence="1">
    <location>
        <begin position="497"/>
        <end position="518"/>
    </location>
</feature>
<feature type="region of interest" description="Disordered" evidence="1">
    <location>
        <begin position="105"/>
        <end position="124"/>
    </location>
</feature>
<dbReference type="PANTHER" id="PTHR23389:SF21">
    <property type="entry name" value="ATPASE FAMILY AAA DOMAIN-CONTAINING PROTEIN 5"/>
    <property type="match status" value="1"/>
</dbReference>
<dbReference type="InterPro" id="IPR027417">
    <property type="entry name" value="P-loop_NTPase"/>
</dbReference>
<gene>
    <name evidence="3" type="primary">atad5b</name>
</gene>
<reference evidence="3" key="2">
    <citation type="submission" date="2025-08" db="UniProtKB">
        <authorList>
            <consortium name="Ensembl"/>
        </authorList>
    </citation>
    <scope>IDENTIFICATION</scope>
</reference>
<evidence type="ECO:0000313" key="4">
    <source>
        <dbReference type="Proteomes" id="UP000472265"/>
    </source>
</evidence>
<feature type="region of interest" description="Disordered" evidence="1">
    <location>
        <begin position="320"/>
        <end position="353"/>
    </location>
</feature>
<sequence>MLNKLKRSKVCKDALCPSKDQPRSAVVVTVDSDSTLLPPAGSDVAARGISSIKVNPRQEQTFCAKGVKTAPIFLRTTQHRKSKHSGDGRLHQSAETLRASVLPPQGEGVQQVRGQPSHLTGRKWSPSALHSCLEEIRTANPAFPVRAVFGILQRKSNLQDSEHSPKISSPQKNPKEKRKRENESSECEPKRLRSSLTITEGGAAMGHCHMSAQGVQGSTVLQARQQPRSNKLSRSYRLRRQSGIPAGLVINSEPKSEAIKGTEYQIHPLNTSNILQRDSSVEDVLWTDKYSPQHSSEIIGNSASVNKLQKWLKQWKLRADRDERRKPDERKQEENSNNSWDCGDFQGEAGTEDGREETLCNTMLITGPTGVGKTAAVYACCQELGFKVFEVNCSSQRSGCHIVSQLKEATQSHLVEMSGKDPLKPTFFNHYSSTPKSECLSGKTVPPKIVTSTSKKRAAQSFGRSSRKLKANPATNTLANYFRMKAKADHSLLGGLSEKPDFKTQGSPSPASDQTGAQNKKTATSLILFEEVDVIFDADVGFLSAIKTFMKTTKRPVVLTTNDPTFREKFSCSLVEIIFKTPSAVNVCSYLQLVALAENVRLELEDVSGLLRLSRGDVRRCLLQLQLWVRSGGGWTSQSGGLTKELVGVERSDVTKKRDDLDSKLPHCDTGCTASMLGLKPLTQNQVLNLLKCQLWSEADMMELLRMLAESWRRGVPLLYCNLELLLPIKESSVHFLDKGTCSELHSELATPDPHIQQLDGNVALKASNTDSKSVRNISRLSRRRYITQIDITASSSVTEAPQRTSSSKRARSKGASLRDKTEQKAAKVESNCLESLANYFDLMSYLDATMPAAAPFVPGSRTPEAFIWTGVEIKDGLLDVMSEEEKEGRGWSQERLLDIQAAVEGLGFHRYLWRVFEAWTEGQKYRQGLGDTRWGRLVENLTLPASSKSLSFSFPPLCAPRVSQRRYELSRTVLCSKSFYLLGNRRAVSVDYMPVLRYICHLQRAQRQKEEPVGCLNYLSGTQLGLSKKTIHLLAEDFS</sequence>
<dbReference type="GO" id="GO:0005524">
    <property type="term" value="F:ATP binding"/>
    <property type="evidence" value="ECO:0007669"/>
    <property type="project" value="InterPro"/>
</dbReference>
<dbReference type="GO" id="GO:0005634">
    <property type="term" value="C:nucleus"/>
    <property type="evidence" value="ECO:0007669"/>
    <property type="project" value="TreeGrafter"/>
</dbReference>
<dbReference type="GO" id="GO:0061860">
    <property type="term" value="F:DNA clamp unloader activity"/>
    <property type="evidence" value="ECO:0007669"/>
    <property type="project" value="TreeGrafter"/>
</dbReference>
<feature type="compositionally biased region" description="Basic and acidic residues" evidence="1">
    <location>
        <begin position="179"/>
        <end position="191"/>
    </location>
</feature>
<dbReference type="GO" id="GO:0016887">
    <property type="term" value="F:ATP hydrolysis activity"/>
    <property type="evidence" value="ECO:0007669"/>
    <property type="project" value="InterPro"/>
</dbReference>
<reference evidence="3" key="1">
    <citation type="submission" date="2021-04" db="EMBL/GenBank/DDBJ databases">
        <authorList>
            <consortium name="Wellcome Sanger Institute Data Sharing"/>
        </authorList>
    </citation>
    <scope>NUCLEOTIDE SEQUENCE [LARGE SCALE GENOMIC DNA]</scope>
</reference>
<dbReference type="InterPro" id="IPR003593">
    <property type="entry name" value="AAA+_ATPase"/>
</dbReference>
<dbReference type="InParanoid" id="A0A671URX2"/>